<dbReference type="EMBL" id="DXHS01000119">
    <property type="protein sequence ID" value="HIW03059.1"/>
    <property type="molecule type" value="Genomic_DNA"/>
</dbReference>
<reference evidence="3" key="1">
    <citation type="journal article" date="2021" name="PeerJ">
        <title>Extensive microbial diversity within the chicken gut microbiome revealed by metagenomics and culture.</title>
        <authorList>
            <person name="Gilroy R."/>
            <person name="Ravi A."/>
            <person name="Getino M."/>
            <person name="Pursley I."/>
            <person name="Horton D.L."/>
            <person name="Alikhan N.F."/>
            <person name="Baker D."/>
            <person name="Gharbi K."/>
            <person name="Hall N."/>
            <person name="Watson M."/>
            <person name="Adriaenssens E.M."/>
            <person name="Foster-Nyarko E."/>
            <person name="Jarju S."/>
            <person name="Secka A."/>
            <person name="Antonio M."/>
            <person name="Oren A."/>
            <person name="Chaudhuri R.R."/>
            <person name="La Ragione R."/>
            <person name="Hildebrand F."/>
            <person name="Pallen M.J."/>
        </authorList>
    </citation>
    <scope>NUCLEOTIDE SEQUENCE</scope>
    <source>
        <strain evidence="3">12435</strain>
    </source>
</reference>
<dbReference type="PANTHER" id="PTHR40083">
    <property type="entry name" value="UPF0122 PROTEIN CBO2450/CLC_2298"/>
    <property type="match status" value="1"/>
</dbReference>
<dbReference type="NCBIfam" id="NF045758">
    <property type="entry name" value="YlxM"/>
    <property type="match status" value="1"/>
</dbReference>
<sequence length="106" mass="11487">MKDLHISLLSDIYGGLLTEKQRDIVRDYFDYDLSLGEIAASYGISRQAVADTVKTCERSLCKYEETLGFAARLADIRAAVASVSDSLAHGDSVKAKADADALLSEL</sequence>
<reference evidence="3" key="2">
    <citation type="submission" date="2021-04" db="EMBL/GenBank/DDBJ databases">
        <authorList>
            <person name="Gilroy R."/>
        </authorList>
    </citation>
    <scope>NUCLEOTIDE SEQUENCE</scope>
    <source>
        <strain evidence="3">12435</strain>
    </source>
</reference>
<name>A0A9D1Q2E0_9FIRM</name>
<gene>
    <name evidence="3" type="ORF">H9892_06940</name>
</gene>
<dbReference type="InterPro" id="IPR054831">
    <property type="entry name" value="UPF0122_fam_protein"/>
</dbReference>
<evidence type="ECO:0000256" key="2">
    <source>
        <dbReference type="ARBA" id="ARBA00024764"/>
    </source>
</evidence>
<dbReference type="SUPFAM" id="SSF88659">
    <property type="entry name" value="Sigma3 and sigma4 domains of RNA polymerase sigma factors"/>
    <property type="match status" value="1"/>
</dbReference>
<dbReference type="InterPro" id="IPR013324">
    <property type="entry name" value="RNA_pol_sigma_r3/r4-like"/>
</dbReference>
<comment type="function">
    <text evidence="2">Might take part in the signal recognition particle (SRP) pathway. This is inferred from the conservation of its genetic proximity to ftsY/ffh. May be a regulatory protein.</text>
</comment>
<accession>A0A9D1Q2E0</accession>
<comment type="caution">
    <text evidence="3">The sequence shown here is derived from an EMBL/GenBank/DDBJ whole genome shotgun (WGS) entry which is preliminary data.</text>
</comment>
<dbReference type="InterPro" id="IPR036388">
    <property type="entry name" value="WH-like_DNA-bd_sf"/>
</dbReference>
<dbReference type="Proteomes" id="UP000823990">
    <property type="component" value="Unassembled WGS sequence"/>
</dbReference>
<evidence type="ECO:0000313" key="3">
    <source>
        <dbReference type="EMBL" id="HIW03059.1"/>
    </source>
</evidence>
<protein>
    <submittedName>
        <fullName evidence="3">Uncharacterized protein</fullName>
    </submittedName>
</protein>
<comment type="similarity">
    <text evidence="1">Belongs to the UPF0122 family.</text>
</comment>
<dbReference type="PANTHER" id="PTHR40083:SF1">
    <property type="entry name" value="UPF0122 PROTEIN YLXM"/>
    <property type="match status" value="1"/>
</dbReference>
<evidence type="ECO:0000256" key="1">
    <source>
        <dbReference type="ARBA" id="ARBA00008720"/>
    </source>
</evidence>
<organism evidence="3 4">
    <name type="scientific">Candidatus Protoclostridium stercorigallinarum</name>
    <dbReference type="NCBI Taxonomy" id="2838741"/>
    <lineage>
        <taxon>Bacteria</taxon>
        <taxon>Bacillati</taxon>
        <taxon>Bacillota</taxon>
        <taxon>Clostridia</taxon>
        <taxon>Candidatus Protoclostridium</taxon>
    </lineage>
</organism>
<dbReference type="InterPro" id="IPR007394">
    <property type="entry name" value="UPF0122"/>
</dbReference>
<dbReference type="Pfam" id="PF04297">
    <property type="entry name" value="UPF0122"/>
    <property type="match status" value="1"/>
</dbReference>
<evidence type="ECO:0000313" key="4">
    <source>
        <dbReference type="Proteomes" id="UP000823990"/>
    </source>
</evidence>
<dbReference type="Gene3D" id="1.10.10.10">
    <property type="entry name" value="Winged helix-like DNA-binding domain superfamily/Winged helix DNA-binding domain"/>
    <property type="match status" value="1"/>
</dbReference>
<proteinExistence type="inferred from homology"/>
<dbReference type="AlphaFoldDB" id="A0A9D1Q2E0"/>